<dbReference type="EMBL" id="RCNT01000012">
    <property type="protein sequence ID" value="RMA40740.1"/>
    <property type="molecule type" value="Genomic_DNA"/>
</dbReference>
<dbReference type="GO" id="GO:0016791">
    <property type="term" value="F:phosphatase activity"/>
    <property type="evidence" value="ECO:0007669"/>
    <property type="project" value="TreeGrafter"/>
</dbReference>
<name>A0A3L9YCN1_9RHOB</name>
<sequence length="238" mass="25588">MRTYAIGDIHGHLDKLELAHELIAADRTACGDETAPIVHIGDLVDRGPDSAGVLRYLSAQQQTDGRIVVLKGNHEQMLDDFLTNPPGTDDAQANGYLRPGIGGRATLASFGMDPDAPAADLQRDARVHVSASEHAFLASLPLTFLHGACLFVHAGIRPGLPLEQQDPEDLIWIRKEFLESSEDHGLLVVHGHTPIERVEHHGNRLNIDTGAAFGGPLSAIVIEGRAAWLLSPSGRLPV</sequence>
<dbReference type="Proteomes" id="UP000281343">
    <property type="component" value="Unassembled WGS sequence"/>
</dbReference>
<dbReference type="GO" id="GO:0005737">
    <property type="term" value="C:cytoplasm"/>
    <property type="evidence" value="ECO:0007669"/>
    <property type="project" value="TreeGrafter"/>
</dbReference>
<dbReference type="CDD" id="cd00144">
    <property type="entry name" value="MPP_PPP_family"/>
    <property type="match status" value="1"/>
</dbReference>
<gene>
    <name evidence="2" type="ORF">D9R08_18095</name>
</gene>
<comment type="caution">
    <text evidence="2">The sequence shown here is derived from an EMBL/GenBank/DDBJ whole genome shotgun (WGS) entry which is preliminary data.</text>
</comment>
<evidence type="ECO:0000259" key="1">
    <source>
        <dbReference type="Pfam" id="PF00149"/>
    </source>
</evidence>
<dbReference type="Gene3D" id="3.60.21.10">
    <property type="match status" value="1"/>
</dbReference>
<evidence type="ECO:0000313" key="2">
    <source>
        <dbReference type="EMBL" id="RMA40740.1"/>
    </source>
</evidence>
<organism evidence="2 3">
    <name type="scientific">Rhodophyticola porphyridii</name>
    <dbReference type="NCBI Taxonomy" id="1852017"/>
    <lineage>
        <taxon>Bacteria</taxon>
        <taxon>Pseudomonadati</taxon>
        <taxon>Pseudomonadota</taxon>
        <taxon>Alphaproteobacteria</taxon>
        <taxon>Rhodobacterales</taxon>
        <taxon>Roseobacteraceae</taxon>
        <taxon>Rhodophyticola</taxon>
    </lineage>
</organism>
<dbReference type="PANTHER" id="PTHR42850">
    <property type="entry name" value="METALLOPHOSPHOESTERASE"/>
    <property type="match status" value="1"/>
</dbReference>
<dbReference type="GO" id="GO:0110154">
    <property type="term" value="P:RNA decapping"/>
    <property type="evidence" value="ECO:0007669"/>
    <property type="project" value="TreeGrafter"/>
</dbReference>
<dbReference type="InterPro" id="IPR029052">
    <property type="entry name" value="Metallo-depent_PP-like"/>
</dbReference>
<protein>
    <submittedName>
        <fullName evidence="2">Serine/threonine protein phosphatase</fullName>
    </submittedName>
</protein>
<dbReference type="PANTHER" id="PTHR42850:SF4">
    <property type="entry name" value="ZINC-DEPENDENT ENDOPOLYPHOSPHATASE"/>
    <property type="match status" value="1"/>
</dbReference>
<dbReference type="AlphaFoldDB" id="A0A3L9YCN1"/>
<evidence type="ECO:0000313" key="3">
    <source>
        <dbReference type="Proteomes" id="UP000281343"/>
    </source>
</evidence>
<proteinExistence type="predicted"/>
<dbReference type="RefSeq" id="WP_121899533.1">
    <property type="nucleotide sequence ID" value="NZ_RCNT01000012.1"/>
</dbReference>
<dbReference type="InterPro" id="IPR004843">
    <property type="entry name" value="Calcineurin-like_PHP"/>
</dbReference>
<feature type="domain" description="Calcineurin-like phosphoesterase" evidence="1">
    <location>
        <begin position="1"/>
        <end position="203"/>
    </location>
</feature>
<dbReference type="Pfam" id="PF00149">
    <property type="entry name" value="Metallophos"/>
    <property type="match status" value="1"/>
</dbReference>
<reference evidence="2 3" key="1">
    <citation type="submission" date="2018-10" db="EMBL/GenBank/DDBJ databases">
        <authorList>
            <person name="Jung H.S."/>
            <person name="Jeon C.O."/>
        </authorList>
    </citation>
    <scope>NUCLEOTIDE SEQUENCE [LARGE SCALE GENOMIC DNA]</scope>
    <source>
        <strain evidence="2 3">MA-7-27</strain>
    </source>
</reference>
<dbReference type="SUPFAM" id="SSF56300">
    <property type="entry name" value="Metallo-dependent phosphatases"/>
    <property type="match status" value="1"/>
</dbReference>
<dbReference type="GO" id="GO:0008803">
    <property type="term" value="F:bis(5'-nucleosyl)-tetraphosphatase (symmetrical) activity"/>
    <property type="evidence" value="ECO:0007669"/>
    <property type="project" value="TreeGrafter"/>
</dbReference>
<accession>A0A3L9YCN1</accession>
<dbReference type="OrthoDB" id="9807890at2"/>
<keyword evidence="3" id="KW-1185">Reference proteome</keyword>
<dbReference type="InterPro" id="IPR050126">
    <property type="entry name" value="Ap4A_hydrolase"/>
</dbReference>